<proteinExistence type="predicted"/>
<dbReference type="InParanoid" id="Q38E37"/>
<organism evidence="2 3">
    <name type="scientific">Trypanosoma brucei brucei (strain 927/4 GUTat10.1)</name>
    <dbReference type="NCBI Taxonomy" id="185431"/>
    <lineage>
        <taxon>Eukaryota</taxon>
        <taxon>Discoba</taxon>
        <taxon>Euglenozoa</taxon>
        <taxon>Kinetoplastea</taxon>
        <taxon>Metakinetoplastina</taxon>
        <taxon>Trypanosomatida</taxon>
        <taxon>Trypanosomatidae</taxon>
        <taxon>Trypanosoma</taxon>
    </lineage>
</organism>
<sequence length="95" mass="10648">MLSVSTEKGRDDMILPLTGFAYTIGAICSYFSSYLLSLPVCVRGRVTPQLLLVLPCVVVFFVFVFALVLRASFSHNHLVFTFSCVANPFWWSAYV</sequence>
<dbReference type="PaxDb" id="5691-EAN76933"/>
<dbReference type="EMBL" id="CM000207">
    <property type="protein sequence ID" value="EAN76933.1"/>
    <property type="molecule type" value="Genomic_DNA"/>
</dbReference>
<keyword evidence="1" id="KW-0472">Membrane</keyword>
<dbReference type="RefSeq" id="XP_827263.1">
    <property type="nucleotide sequence ID" value="XM_822170.1"/>
</dbReference>
<accession>Q38E37</accession>
<keyword evidence="3" id="KW-1185">Reference proteome</keyword>
<feature type="transmembrane region" description="Helical" evidence="1">
    <location>
        <begin position="50"/>
        <end position="73"/>
    </location>
</feature>
<keyword evidence="1" id="KW-0812">Transmembrane</keyword>
<protein>
    <submittedName>
        <fullName evidence="2">Uncharacterized protein</fullName>
    </submittedName>
</protein>
<evidence type="ECO:0000313" key="2">
    <source>
        <dbReference type="EMBL" id="EAN76933.1"/>
    </source>
</evidence>
<keyword evidence="1" id="KW-1133">Transmembrane helix</keyword>
<name>Q38E37_TRYB2</name>
<gene>
    <name evidence="2" type="ORF">Tb09.211.1180</name>
</gene>
<reference evidence="2 3" key="2">
    <citation type="journal article" date="2005" name="Science">
        <title>The genome of the African trypanosome Trypanosoma brucei.</title>
        <authorList>
            <person name="Berriman M."/>
            <person name="Ghedin E."/>
            <person name="Hertz-Fowler C."/>
            <person name="Blandin G."/>
            <person name="Renauld H."/>
            <person name="Bartholomeu D.C."/>
            <person name="Lennard N.J."/>
            <person name="Caler E."/>
            <person name="Hamlin N.E."/>
            <person name="Haas B."/>
            <person name="Bohme U."/>
            <person name="Hannick L."/>
            <person name="Aslett M.A."/>
            <person name="Shallom J."/>
            <person name="Marcello L."/>
            <person name="Hou L."/>
            <person name="Wickstead B."/>
            <person name="Alsmark U.C."/>
            <person name="Arrowsmith C."/>
            <person name="Atkin R.J."/>
            <person name="Barron A.J."/>
            <person name="Bringaud F."/>
            <person name="Brooks K."/>
            <person name="Carrington M."/>
            <person name="Cherevach I."/>
            <person name="Chillingworth T.J."/>
            <person name="Churcher C."/>
            <person name="Clark L.N."/>
            <person name="Corton C.H."/>
            <person name="Cronin A."/>
            <person name="Davies R.M."/>
            <person name="Doggett J."/>
            <person name="Djikeng A."/>
            <person name="Feldblyum T."/>
            <person name="Field M.C."/>
            <person name="Fraser A."/>
            <person name="Goodhead I."/>
            <person name="Hance Z."/>
            <person name="Harper D."/>
            <person name="Harris B.R."/>
            <person name="Hauser H."/>
            <person name="Hostetler J."/>
            <person name="Ivens A."/>
            <person name="Jagels K."/>
            <person name="Johnson D."/>
            <person name="Johnson J."/>
            <person name="Jones K."/>
            <person name="Kerhornou A.X."/>
            <person name="Koo H."/>
            <person name="Larke N."/>
            <person name="Landfear S."/>
            <person name="Larkin C."/>
            <person name="Leech V."/>
            <person name="Line A."/>
            <person name="Lord A."/>
            <person name="Macleod A."/>
            <person name="Mooney P.J."/>
            <person name="Moule S."/>
            <person name="Martin D.M."/>
            <person name="Morgan G.W."/>
            <person name="Mungall K."/>
            <person name="Norbertczak H."/>
            <person name="Ormond D."/>
            <person name="Pai G."/>
            <person name="Peacock C.S."/>
            <person name="Peterson J."/>
            <person name="Quail M.A."/>
            <person name="Rabbinowitsch E."/>
            <person name="Rajandream M.A."/>
            <person name="Reitter C."/>
            <person name="Salzberg S.L."/>
            <person name="Sanders M."/>
            <person name="Schobel S."/>
            <person name="Sharp S."/>
            <person name="Simmonds M."/>
            <person name="Simpson A.J."/>
            <person name="Tallon L."/>
            <person name="Turner C.M."/>
            <person name="Tait A."/>
            <person name="Tivey A.R."/>
            <person name="Van Aken S."/>
            <person name="Walker D."/>
            <person name="Wanless D."/>
            <person name="Wang S."/>
            <person name="White B."/>
            <person name="White O."/>
            <person name="Whitehead S."/>
            <person name="Woodward J."/>
            <person name="Wortman J."/>
            <person name="Adams M.D."/>
            <person name="Embley T.M."/>
            <person name="Gull K."/>
            <person name="Ullu E."/>
            <person name="Barry J.D."/>
            <person name="Fairlamb A.H."/>
            <person name="Opperdoes F."/>
            <person name="Barrell B.G."/>
            <person name="Donelson J.E."/>
            <person name="Hall N."/>
            <person name="Fraser C.M."/>
            <person name="Melville S.E."/>
            <person name="El-Sayed N.M."/>
        </authorList>
    </citation>
    <scope>NUCLEOTIDE SEQUENCE [LARGE SCALE GENOMIC DNA]</scope>
    <source>
        <strain evidence="2 3">927/4 GUTat10.1</strain>
    </source>
</reference>
<evidence type="ECO:0000256" key="1">
    <source>
        <dbReference type="SAM" id="Phobius"/>
    </source>
</evidence>
<evidence type="ECO:0000313" key="3">
    <source>
        <dbReference type="Proteomes" id="UP000008524"/>
    </source>
</evidence>
<dbReference type="AlphaFoldDB" id="Q38E37"/>
<feature type="transmembrane region" description="Helical" evidence="1">
    <location>
        <begin position="20"/>
        <end position="38"/>
    </location>
</feature>
<dbReference type="GeneID" id="3660652"/>
<dbReference type="Proteomes" id="UP000008524">
    <property type="component" value="Chromosome 9"/>
</dbReference>
<dbReference type="KEGG" id="tbr:Tb09.211.1180"/>
<reference evidence="2 3" key="1">
    <citation type="journal article" date="2005" name="Science">
        <title>Comparative genomics of trypanosomatid parasitic protozoa.</title>
        <authorList>
            <person name="El-Sayed N.M."/>
            <person name="Myler P.J."/>
            <person name="Blandin G."/>
            <person name="Berriman M."/>
            <person name="Crabtree J."/>
            <person name="Aggarwal G."/>
            <person name="Caler E."/>
            <person name="Renauld H."/>
            <person name="Worthey E.A."/>
            <person name="Hertz-Fowler C."/>
            <person name="Ghedin E."/>
            <person name="Peacock C."/>
            <person name="Bartholomeu D.C."/>
            <person name="Haas B.J."/>
            <person name="Tran A.N."/>
            <person name="Wortman J.R."/>
            <person name="Alsmark U.C."/>
            <person name="Angiuoli S."/>
            <person name="Anupama A."/>
            <person name="Badger J."/>
            <person name="Bringaud F."/>
            <person name="Cadag E."/>
            <person name="Carlton J.M."/>
            <person name="Cerqueira G.C."/>
            <person name="Creasy T."/>
            <person name="Delcher A.L."/>
            <person name="Djikeng A."/>
            <person name="Embley T.M."/>
            <person name="Hauser C."/>
            <person name="Ivens A.C."/>
            <person name="Kummerfeld S.K."/>
            <person name="Pereira-Leal J.B."/>
            <person name="Nilsson D."/>
            <person name="Peterson J."/>
            <person name="Salzberg S.L."/>
            <person name="Shallom J."/>
            <person name="Silva J.C."/>
            <person name="Sundaram J."/>
            <person name="Westenberger S."/>
            <person name="White O."/>
            <person name="Melville S.E."/>
            <person name="Donelson J.E."/>
            <person name="Andersson B."/>
            <person name="Stuart K.D."/>
            <person name="Hall N."/>
        </authorList>
    </citation>
    <scope>NUCLEOTIDE SEQUENCE [LARGE SCALE GENOMIC DNA]</scope>
    <source>
        <strain evidence="2 3">927/4 GUTat10.1</strain>
    </source>
</reference>